<dbReference type="AlphaFoldDB" id="A0A0A8ZYE1"/>
<reference evidence="1" key="1">
    <citation type="submission" date="2014-09" db="EMBL/GenBank/DDBJ databases">
        <authorList>
            <person name="Magalhaes I.L.F."/>
            <person name="Oliveira U."/>
            <person name="Santos F.R."/>
            <person name="Vidigal T.H.D.A."/>
            <person name="Brescovit A.D."/>
            <person name="Santos A.J."/>
        </authorList>
    </citation>
    <scope>NUCLEOTIDE SEQUENCE</scope>
    <source>
        <tissue evidence="1">Shoot tissue taken approximately 20 cm above the soil surface</tissue>
    </source>
</reference>
<reference evidence="1" key="2">
    <citation type="journal article" date="2015" name="Data Brief">
        <title>Shoot transcriptome of the giant reed, Arundo donax.</title>
        <authorList>
            <person name="Barrero R.A."/>
            <person name="Guerrero F.D."/>
            <person name="Moolhuijzen P."/>
            <person name="Goolsby J.A."/>
            <person name="Tidwell J."/>
            <person name="Bellgard S.E."/>
            <person name="Bellgard M.I."/>
        </authorList>
    </citation>
    <scope>NUCLEOTIDE SEQUENCE</scope>
    <source>
        <tissue evidence="1">Shoot tissue taken approximately 20 cm above the soil surface</tissue>
    </source>
</reference>
<sequence>MPTTFLLFRQKKIVVSKLSKVCSRKFLPELGVPWLNES</sequence>
<protein>
    <submittedName>
        <fullName evidence="1">Uncharacterized protein</fullName>
    </submittedName>
</protein>
<dbReference type="EMBL" id="GBRH01254044">
    <property type="protein sequence ID" value="JAD43851.1"/>
    <property type="molecule type" value="Transcribed_RNA"/>
</dbReference>
<evidence type="ECO:0000313" key="1">
    <source>
        <dbReference type="EMBL" id="JAD43851.1"/>
    </source>
</evidence>
<name>A0A0A8ZYE1_ARUDO</name>
<organism evidence="1">
    <name type="scientific">Arundo donax</name>
    <name type="common">Giant reed</name>
    <name type="synonym">Donax arundinaceus</name>
    <dbReference type="NCBI Taxonomy" id="35708"/>
    <lineage>
        <taxon>Eukaryota</taxon>
        <taxon>Viridiplantae</taxon>
        <taxon>Streptophyta</taxon>
        <taxon>Embryophyta</taxon>
        <taxon>Tracheophyta</taxon>
        <taxon>Spermatophyta</taxon>
        <taxon>Magnoliopsida</taxon>
        <taxon>Liliopsida</taxon>
        <taxon>Poales</taxon>
        <taxon>Poaceae</taxon>
        <taxon>PACMAD clade</taxon>
        <taxon>Arundinoideae</taxon>
        <taxon>Arundineae</taxon>
        <taxon>Arundo</taxon>
    </lineage>
</organism>
<accession>A0A0A8ZYE1</accession>
<proteinExistence type="predicted"/>